<dbReference type="PRINTS" id="PR01607">
    <property type="entry name" value="APYRASEFAMLY"/>
</dbReference>
<proteinExistence type="inferred from homology"/>
<feature type="signal peptide" evidence="1">
    <location>
        <begin position="1"/>
        <end position="27"/>
    </location>
</feature>
<dbReference type="InterPro" id="IPR006179">
    <property type="entry name" value="5_nucleotidase/apyrase"/>
</dbReference>
<feature type="domain" description="5'-Nucleotidase C-terminal" evidence="2">
    <location>
        <begin position="399"/>
        <end position="542"/>
    </location>
</feature>
<evidence type="ECO:0000259" key="2">
    <source>
        <dbReference type="Pfam" id="PF02872"/>
    </source>
</evidence>
<gene>
    <name evidence="3" type="ORF">IDJ81_06360</name>
</gene>
<dbReference type="SUPFAM" id="SSF55816">
    <property type="entry name" value="5'-nucleotidase (syn. UDP-sugar hydrolase), C-terminal domain"/>
    <property type="match status" value="1"/>
</dbReference>
<reference evidence="3 4" key="1">
    <citation type="submission" date="2020-09" db="EMBL/GenBank/DDBJ databases">
        <title>Complete genome sequence of altererythrobacter flavus SS-21NJ, isolated from Dongying oil sludge in Shandong province.</title>
        <authorList>
            <person name="Sun S."/>
            <person name="Zhang Z."/>
        </authorList>
    </citation>
    <scope>NUCLEOTIDE SEQUENCE [LARGE SCALE GENOMIC DNA]</scope>
    <source>
        <strain evidence="3 4">SS-21NJ</strain>
    </source>
</reference>
<dbReference type="InterPro" id="IPR029052">
    <property type="entry name" value="Metallo-depent_PP-like"/>
</dbReference>
<evidence type="ECO:0000256" key="1">
    <source>
        <dbReference type="RuleBase" id="RU362119"/>
    </source>
</evidence>
<dbReference type="RefSeq" id="WP_205444951.1">
    <property type="nucleotide sequence ID" value="NZ_CP061510.1"/>
</dbReference>
<dbReference type="Gene3D" id="3.90.780.10">
    <property type="entry name" value="5'-Nucleotidase, C-terminal domain"/>
    <property type="match status" value="1"/>
</dbReference>
<dbReference type="PANTHER" id="PTHR11575:SF24">
    <property type="entry name" value="5'-NUCLEOTIDASE"/>
    <property type="match status" value="1"/>
</dbReference>
<dbReference type="Gene3D" id="3.60.21.10">
    <property type="match status" value="1"/>
</dbReference>
<comment type="similarity">
    <text evidence="1">Belongs to the 5'-nucleotidase family.</text>
</comment>
<dbReference type="Proteomes" id="UP000663637">
    <property type="component" value="Chromosome"/>
</dbReference>
<accession>A0ABX7KEP9</accession>
<dbReference type="InterPro" id="IPR008334">
    <property type="entry name" value="5'-Nucleotdase_C"/>
</dbReference>
<keyword evidence="4" id="KW-1185">Reference proteome</keyword>
<evidence type="ECO:0000313" key="4">
    <source>
        <dbReference type="Proteomes" id="UP000663637"/>
    </source>
</evidence>
<keyword evidence="1" id="KW-0732">Signal</keyword>
<name>A0ABX7KEP9_9SPHN</name>
<feature type="chain" id="PRO_5044998164" evidence="1">
    <location>
        <begin position="28"/>
        <end position="581"/>
    </location>
</feature>
<dbReference type="PANTHER" id="PTHR11575">
    <property type="entry name" value="5'-NUCLEOTIDASE-RELATED"/>
    <property type="match status" value="1"/>
</dbReference>
<sequence>MLRHFLAIPLALGLAACATVPTHTATAPTPDAPVTVRLVGINDFHGNLEPIKRPLELEDGHGGKQTVYAGGAAWFADAVAKTRAQNEYSMAVSAGDMISASPLVSSLFLDEPTIGVMNRIGIDFNAVGNHEFDRGWRELKRLQAGGCEKYTLRQPCAVENPYRGANFPFLAANVTMPDGDTLFPAYGIKRFGSGARAVAVGVIGLTLKGTPSIVDPSGVKGLTFGDEADAINKAVGALTGQGVDAIVVAIHQGLVPEPGANFTGCGAISGDLKPILERLDPRVSIVLSGHTHRSYVCDFATVDPSRRFLVTQAGYGGTEITDIALNIDPATDTVVSVKAKNIPVQSISPAAGDGRPADPAFTTYTPDPAIAAYVAKYAAAASAATNRPVGKLSGAALKQGVENALGDLIADAQLAATREAGGQIALMNPGGIRADLRPAPDGTVTFGDIYAVQPFGNTLVTMTYTGQQLLDLLEQQYGDSSENKVFSVSHGFAMTLDPAKPVGQRVVRATLDGKPIDPAAHYRVTMNSFLSTGGDGFTLFKQGTEPTVGPLDVDAMEAWLQLPGGDVRSLPKGGRVTVIGS</sequence>
<evidence type="ECO:0000313" key="3">
    <source>
        <dbReference type="EMBL" id="QSB45721.1"/>
    </source>
</evidence>
<dbReference type="EMBL" id="CP061510">
    <property type="protein sequence ID" value="QSB45721.1"/>
    <property type="molecule type" value="Genomic_DNA"/>
</dbReference>
<protein>
    <submittedName>
        <fullName evidence="3">Bifunctional metallophosphatase/5'-nucleotidase</fullName>
    </submittedName>
</protein>
<dbReference type="InterPro" id="IPR036907">
    <property type="entry name" value="5'-Nucleotdase_C_sf"/>
</dbReference>
<dbReference type="PROSITE" id="PS51257">
    <property type="entry name" value="PROKAR_LIPOPROTEIN"/>
    <property type="match status" value="1"/>
</dbReference>
<keyword evidence="1" id="KW-0547">Nucleotide-binding</keyword>
<organism evidence="3 4">
    <name type="scientific">Tsuneonella flava</name>
    <dbReference type="NCBI Taxonomy" id="2055955"/>
    <lineage>
        <taxon>Bacteria</taxon>
        <taxon>Pseudomonadati</taxon>
        <taxon>Pseudomonadota</taxon>
        <taxon>Alphaproteobacteria</taxon>
        <taxon>Sphingomonadales</taxon>
        <taxon>Erythrobacteraceae</taxon>
        <taxon>Tsuneonella</taxon>
    </lineage>
</organism>
<keyword evidence="1" id="KW-0378">Hydrolase</keyword>
<dbReference type="Pfam" id="PF02872">
    <property type="entry name" value="5_nucleotid_C"/>
    <property type="match status" value="1"/>
</dbReference>
<dbReference type="SUPFAM" id="SSF56300">
    <property type="entry name" value="Metallo-dependent phosphatases"/>
    <property type="match status" value="1"/>
</dbReference>